<evidence type="ECO:0000256" key="4">
    <source>
        <dbReference type="ARBA" id="ARBA00022475"/>
    </source>
</evidence>
<feature type="transmembrane region" description="Helical" evidence="12">
    <location>
        <begin position="260"/>
        <end position="285"/>
    </location>
</feature>
<reference evidence="14" key="2">
    <citation type="submission" date="2022-12" db="EMBL/GenBank/DDBJ databases">
        <authorList>
            <person name="Sun Q."/>
            <person name="Kim S."/>
        </authorList>
    </citation>
    <scope>NUCLEOTIDE SEQUENCE</scope>
    <source>
        <strain evidence="14">KCTC 12343</strain>
    </source>
</reference>
<dbReference type="GO" id="GO:0046933">
    <property type="term" value="F:proton-transporting ATP synthase activity, rotational mechanism"/>
    <property type="evidence" value="ECO:0007669"/>
    <property type="project" value="UniProtKB-UniRule"/>
</dbReference>
<evidence type="ECO:0000256" key="11">
    <source>
        <dbReference type="ARBA" id="ARBA00023310"/>
    </source>
</evidence>
<dbReference type="FunFam" id="1.20.120.220:FF:000002">
    <property type="entry name" value="ATP synthase subunit a"/>
    <property type="match status" value="1"/>
</dbReference>
<keyword evidence="7 12" id="KW-0375">Hydrogen ion transport</keyword>
<dbReference type="InterPro" id="IPR023011">
    <property type="entry name" value="ATP_synth_F0_asu_AS"/>
</dbReference>
<dbReference type="InterPro" id="IPR000568">
    <property type="entry name" value="ATP_synth_F0_asu"/>
</dbReference>
<comment type="similarity">
    <text evidence="2 12 13">Belongs to the ATPase A chain family.</text>
</comment>
<dbReference type="HAMAP" id="MF_01393">
    <property type="entry name" value="ATP_synth_a_bact"/>
    <property type="match status" value="1"/>
</dbReference>
<keyword evidence="9 12" id="KW-0406">Ion transport</keyword>
<evidence type="ECO:0000256" key="5">
    <source>
        <dbReference type="ARBA" id="ARBA00022547"/>
    </source>
</evidence>
<dbReference type="SUPFAM" id="SSF81336">
    <property type="entry name" value="F1F0 ATP synthase subunit A"/>
    <property type="match status" value="1"/>
</dbReference>
<evidence type="ECO:0000256" key="8">
    <source>
        <dbReference type="ARBA" id="ARBA00022989"/>
    </source>
</evidence>
<dbReference type="InterPro" id="IPR045082">
    <property type="entry name" value="ATP_syn_F0_a_bact/chloroplast"/>
</dbReference>
<dbReference type="PROSITE" id="PS00449">
    <property type="entry name" value="ATPASE_A"/>
    <property type="match status" value="1"/>
</dbReference>
<feature type="transmembrane region" description="Helical" evidence="12">
    <location>
        <begin position="234"/>
        <end position="254"/>
    </location>
</feature>
<dbReference type="InterPro" id="IPR035908">
    <property type="entry name" value="F0_ATP_A_sf"/>
</dbReference>
<evidence type="ECO:0000256" key="13">
    <source>
        <dbReference type="RuleBase" id="RU000483"/>
    </source>
</evidence>
<evidence type="ECO:0000256" key="9">
    <source>
        <dbReference type="ARBA" id="ARBA00023065"/>
    </source>
</evidence>
<keyword evidence="5 12" id="KW-0138">CF(0)</keyword>
<name>A0AA87XT12_9BURK</name>
<dbReference type="GO" id="GO:0005886">
    <property type="term" value="C:plasma membrane"/>
    <property type="evidence" value="ECO:0007669"/>
    <property type="project" value="UniProtKB-SubCell"/>
</dbReference>
<evidence type="ECO:0000313" key="15">
    <source>
        <dbReference type="Proteomes" id="UP000628442"/>
    </source>
</evidence>
<dbReference type="PANTHER" id="PTHR42823:SF3">
    <property type="entry name" value="ATP SYNTHASE SUBUNIT A, CHLOROPLASTIC"/>
    <property type="match status" value="1"/>
</dbReference>
<evidence type="ECO:0000256" key="3">
    <source>
        <dbReference type="ARBA" id="ARBA00022448"/>
    </source>
</evidence>
<gene>
    <name evidence="12 14" type="primary">atpB</name>
    <name evidence="14" type="ORF">GCM10007387_05580</name>
</gene>
<dbReference type="NCBIfam" id="TIGR01131">
    <property type="entry name" value="ATP_synt_6_or_A"/>
    <property type="match status" value="1"/>
</dbReference>
<evidence type="ECO:0000256" key="1">
    <source>
        <dbReference type="ARBA" id="ARBA00004141"/>
    </source>
</evidence>
<feature type="transmembrane region" description="Helical" evidence="12">
    <location>
        <begin position="113"/>
        <end position="129"/>
    </location>
</feature>
<dbReference type="Proteomes" id="UP000628442">
    <property type="component" value="Unassembled WGS sequence"/>
</dbReference>
<dbReference type="GO" id="GO:0045259">
    <property type="term" value="C:proton-transporting ATP synthase complex"/>
    <property type="evidence" value="ECO:0007669"/>
    <property type="project" value="UniProtKB-KW"/>
</dbReference>
<keyword evidence="11 12" id="KW-0066">ATP synthesis</keyword>
<dbReference type="Gene3D" id="1.20.120.220">
    <property type="entry name" value="ATP synthase, F0 complex, subunit A"/>
    <property type="match status" value="1"/>
</dbReference>
<feature type="transmembrane region" description="Helical" evidence="12">
    <location>
        <begin position="61"/>
        <end position="79"/>
    </location>
</feature>
<dbReference type="PANTHER" id="PTHR42823">
    <property type="entry name" value="ATP SYNTHASE SUBUNIT A, CHLOROPLASTIC"/>
    <property type="match status" value="1"/>
</dbReference>
<evidence type="ECO:0000256" key="12">
    <source>
        <dbReference type="HAMAP-Rule" id="MF_01393"/>
    </source>
</evidence>
<comment type="caution">
    <text evidence="14">The sequence shown here is derived from an EMBL/GenBank/DDBJ whole genome shotgun (WGS) entry which is preliminary data.</text>
</comment>
<keyword evidence="10 12" id="KW-0472">Membrane</keyword>
<dbReference type="AlphaFoldDB" id="A0AA87XT12"/>
<accession>A0AA87XT12</accession>
<comment type="function">
    <text evidence="12 13">Key component of the proton channel; it plays a direct role in the translocation of protons across the membrane.</text>
</comment>
<reference evidence="14" key="1">
    <citation type="journal article" date="2014" name="Int. J. Syst. Evol. Microbiol.">
        <title>Complete genome sequence of Corynebacterium casei LMG S-19264T (=DSM 44701T), isolated from a smear-ripened cheese.</title>
        <authorList>
            <consortium name="US DOE Joint Genome Institute (JGI-PGF)"/>
            <person name="Walter F."/>
            <person name="Albersmeier A."/>
            <person name="Kalinowski J."/>
            <person name="Ruckert C."/>
        </authorList>
    </citation>
    <scope>NUCLEOTIDE SEQUENCE</scope>
    <source>
        <strain evidence="14">KCTC 12343</strain>
    </source>
</reference>
<dbReference type="EMBL" id="BMWV01000001">
    <property type="protein sequence ID" value="GGY26463.1"/>
    <property type="molecule type" value="Genomic_DNA"/>
</dbReference>
<dbReference type="Pfam" id="PF00119">
    <property type="entry name" value="ATP-synt_A"/>
    <property type="match status" value="1"/>
</dbReference>
<keyword evidence="8 12" id="KW-1133">Transmembrane helix</keyword>
<keyword evidence="4 12" id="KW-1003">Cell membrane</keyword>
<dbReference type="GO" id="GO:0042777">
    <property type="term" value="P:proton motive force-driven plasma membrane ATP synthesis"/>
    <property type="evidence" value="ECO:0007669"/>
    <property type="project" value="TreeGrafter"/>
</dbReference>
<dbReference type="NCBIfam" id="NF004477">
    <property type="entry name" value="PRK05815.1-1"/>
    <property type="match status" value="1"/>
</dbReference>
<keyword evidence="6 12" id="KW-0812">Transmembrane</keyword>
<feature type="transmembrane region" description="Helical" evidence="12">
    <location>
        <begin position="165"/>
        <end position="182"/>
    </location>
</feature>
<evidence type="ECO:0000313" key="14">
    <source>
        <dbReference type="EMBL" id="GGY26463.1"/>
    </source>
</evidence>
<evidence type="ECO:0000256" key="2">
    <source>
        <dbReference type="ARBA" id="ARBA00006810"/>
    </source>
</evidence>
<proteinExistence type="inferred from homology"/>
<evidence type="ECO:0000256" key="7">
    <source>
        <dbReference type="ARBA" id="ARBA00022781"/>
    </source>
</evidence>
<sequence length="290" mass="31866">MPFDALRESKDADKVSKFNTNFTMTTEHAGGHAGPANATEYIQHHLTHLQNTDGTYNLDTFWISAILGALFLFVFWLAAKRATAGVPGKLQNFVEFVMEIVNDTVNGAFHAKSKVIAPLAITIFVWVWLLNAMDFLPVDLLPMLLSMVGVNYLRVVPTADVNHTLGMSIGVLICIIGFSIKAKGAGGWVKELFTAPFHASGPVGMILLAPANFLLQMVELLAKPISLSLRLFGNMYAGELIFILIALLPWWAQWALGGPWAIFHILIVTLQAFVFMALTVVYLALAVEKH</sequence>
<dbReference type="CDD" id="cd00310">
    <property type="entry name" value="ATP-synt_Fo_a_6"/>
    <property type="match status" value="1"/>
</dbReference>
<evidence type="ECO:0000256" key="6">
    <source>
        <dbReference type="ARBA" id="ARBA00022692"/>
    </source>
</evidence>
<organism evidence="14 15">
    <name type="scientific">Pseudoduganella albidiflava</name>
    <dbReference type="NCBI Taxonomy" id="321983"/>
    <lineage>
        <taxon>Bacteria</taxon>
        <taxon>Pseudomonadati</taxon>
        <taxon>Pseudomonadota</taxon>
        <taxon>Betaproteobacteria</taxon>
        <taxon>Burkholderiales</taxon>
        <taxon>Oxalobacteraceae</taxon>
        <taxon>Telluria group</taxon>
        <taxon>Pseudoduganella</taxon>
    </lineage>
</organism>
<evidence type="ECO:0000256" key="10">
    <source>
        <dbReference type="ARBA" id="ARBA00023136"/>
    </source>
</evidence>
<protein>
    <recommendedName>
        <fullName evidence="12 13">ATP synthase subunit a</fullName>
    </recommendedName>
    <alternativeName>
        <fullName evidence="12">ATP synthase F0 sector subunit a</fullName>
    </alternativeName>
    <alternativeName>
        <fullName evidence="12">F-ATPase subunit 6</fullName>
    </alternativeName>
</protein>
<keyword evidence="3 12" id="KW-0813">Transport</keyword>
<comment type="subcellular location">
    <subcellularLocation>
        <location evidence="12 13">Cell membrane</location>
        <topology evidence="12 13">Multi-pass membrane protein</topology>
    </subcellularLocation>
    <subcellularLocation>
        <location evidence="1">Membrane</location>
        <topology evidence="1">Multi-pass membrane protein</topology>
    </subcellularLocation>
</comment>